<reference evidence="2" key="1">
    <citation type="journal article" date="2018" name="Nat. Microbiol.">
        <title>Leveraging single-cell genomics to expand the fungal tree of life.</title>
        <authorList>
            <person name="Ahrendt S.R."/>
            <person name="Quandt C.A."/>
            <person name="Ciobanu D."/>
            <person name="Clum A."/>
            <person name="Salamov A."/>
            <person name="Andreopoulos B."/>
            <person name="Cheng J.F."/>
            <person name="Woyke T."/>
            <person name="Pelin A."/>
            <person name="Henrissat B."/>
            <person name="Reynolds N.K."/>
            <person name="Benny G.L."/>
            <person name="Smith M.E."/>
            <person name="James T.Y."/>
            <person name="Grigoriev I.V."/>
        </authorList>
    </citation>
    <scope>NUCLEOTIDE SEQUENCE [LARGE SCALE GENOMIC DNA]</scope>
</reference>
<gene>
    <name evidence="1" type="ORF">BDK51DRAFT_34319</name>
</gene>
<dbReference type="Proteomes" id="UP000269721">
    <property type="component" value="Unassembled WGS sequence"/>
</dbReference>
<sequence>MSSRSISKIIKLSTECTWFKIGRWNGCVKALYDRYQTPYGNVEYKLAQQLKDYRFKNELYWVAGGVDAFMRHASELCSNFNFRNIEMIRKQPMNKESEEDFKEESGTKDEIQKQCYKEKLDVLSKKINLKSLDEKTVKQLIKADEKGRHDSDFANQNILVLLGLRILRILQVKDILEKTFVSYDNVEEVLKSLGYSFPRYMSKKNDIDRGDREWSENLMKYETNNYWVTDNRLTETDDGSQILDF</sequence>
<name>A0A4P9VU77_9FUNG</name>
<keyword evidence="2" id="KW-1185">Reference proteome</keyword>
<evidence type="ECO:0000313" key="2">
    <source>
        <dbReference type="Proteomes" id="UP000269721"/>
    </source>
</evidence>
<accession>A0A4P9VU77</accession>
<evidence type="ECO:0000313" key="1">
    <source>
        <dbReference type="EMBL" id="RKO83124.1"/>
    </source>
</evidence>
<dbReference type="AlphaFoldDB" id="A0A4P9VU77"/>
<proteinExistence type="predicted"/>
<organism evidence="1 2">
    <name type="scientific">Blyttiomyces helicus</name>
    <dbReference type="NCBI Taxonomy" id="388810"/>
    <lineage>
        <taxon>Eukaryota</taxon>
        <taxon>Fungi</taxon>
        <taxon>Fungi incertae sedis</taxon>
        <taxon>Chytridiomycota</taxon>
        <taxon>Chytridiomycota incertae sedis</taxon>
        <taxon>Chytridiomycetes</taxon>
        <taxon>Chytridiomycetes incertae sedis</taxon>
        <taxon>Blyttiomyces</taxon>
    </lineage>
</organism>
<dbReference type="EMBL" id="ML001628">
    <property type="protein sequence ID" value="RKO83124.1"/>
    <property type="molecule type" value="Genomic_DNA"/>
</dbReference>
<protein>
    <submittedName>
        <fullName evidence="1">Uncharacterized protein</fullName>
    </submittedName>
</protein>